<evidence type="ECO:0000259" key="1">
    <source>
        <dbReference type="PROSITE" id="PS50110"/>
    </source>
</evidence>
<feature type="domain" description="Response regulatory" evidence="1">
    <location>
        <begin position="7"/>
        <end position="121"/>
    </location>
</feature>
<dbReference type="SUPFAM" id="SSF109604">
    <property type="entry name" value="HD-domain/PDEase-like"/>
    <property type="match status" value="1"/>
</dbReference>
<dbReference type="InterPro" id="IPR011006">
    <property type="entry name" value="CheY-like_superfamily"/>
</dbReference>
<dbReference type="Pfam" id="PF00072">
    <property type="entry name" value="Response_reg"/>
    <property type="match status" value="1"/>
</dbReference>
<evidence type="ECO:0000313" key="3">
    <source>
        <dbReference type="EMBL" id="VAW36228.1"/>
    </source>
</evidence>
<dbReference type="Gene3D" id="3.40.50.2300">
    <property type="match status" value="1"/>
</dbReference>
<dbReference type="PANTHER" id="PTHR45228:SF1">
    <property type="entry name" value="CYCLIC DI-GMP PHOSPHODIESTERASE TM_0186"/>
    <property type="match status" value="1"/>
</dbReference>
<dbReference type="GO" id="GO:0000160">
    <property type="term" value="P:phosphorelay signal transduction system"/>
    <property type="evidence" value="ECO:0007669"/>
    <property type="project" value="InterPro"/>
</dbReference>
<dbReference type="Pfam" id="PF13487">
    <property type="entry name" value="HD_5"/>
    <property type="match status" value="1"/>
</dbReference>
<accession>A0A3B0UYI6</accession>
<dbReference type="InterPro" id="IPR001789">
    <property type="entry name" value="Sig_transdc_resp-reg_receiver"/>
</dbReference>
<dbReference type="AlphaFoldDB" id="A0A3B0UYI6"/>
<dbReference type="InterPro" id="IPR037522">
    <property type="entry name" value="HD_GYP_dom"/>
</dbReference>
<dbReference type="PROSITE" id="PS50110">
    <property type="entry name" value="RESPONSE_REGULATORY"/>
    <property type="match status" value="1"/>
</dbReference>
<dbReference type="InterPro" id="IPR052020">
    <property type="entry name" value="Cyclic_di-GMP/3'3'-cGAMP_PDE"/>
</dbReference>
<evidence type="ECO:0000259" key="2">
    <source>
        <dbReference type="PROSITE" id="PS51832"/>
    </source>
</evidence>
<dbReference type="CDD" id="cd00077">
    <property type="entry name" value="HDc"/>
    <property type="match status" value="1"/>
</dbReference>
<protein>
    <submittedName>
        <fullName evidence="3">HD-GYP domain</fullName>
    </submittedName>
</protein>
<dbReference type="PANTHER" id="PTHR45228">
    <property type="entry name" value="CYCLIC DI-GMP PHOSPHODIESTERASE TM_0186-RELATED"/>
    <property type="match status" value="1"/>
</dbReference>
<dbReference type="SMART" id="SM00471">
    <property type="entry name" value="HDc"/>
    <property type="match status" value="1"/>
</dbReference>
<feature type="domain" description="HD-GYP" evidence="2">
    <location>
        <begin position="148"/>
        <end position="345"/>
    </location>
</feature>
<gene>
    <name evidence="3" type="ORF">MNBD_DELTA04-894</name>
</gene>
<dbReference type="InterPro" id="IPR003607">
    <property type="entry name" value="HD/PDEase_dom"/>
</dbReference>
<dbReference type="EMBL" id="UOEY01000022">
    <property type="protein sequence ID" value="VAW36228.1"/>
    <property type="molecule type" value="Genomic_DNA"/>
</dbReference>
<sequence length="350" mass="39443">MEEQKQKILIVDDEPVICELVGRIVQSEGYLYSTAADADKALESLDQDDYGLMICDINMPGKTGIDLLRIVHEKYQDLAVVMATAVDDRNIAIQTLRMGAFGYVIKPFERNELIINIANALRRRELEIENRKHREELESLVAERTEELHDSWEETILRLASVAEFRDNQTARHTVRMGEYCCLLARKAGLPEEECQMIRVAAPLHDVGKVGLPDSILFKPGKLSEEEFEQVKEHSLIGNLILGESKSETLNLGALIALTHHEKFNGTGYPAGLKGHDIPLVGRIAAICDVFDALTFERVYKSAMPVDIALDILKEERGEHFDPELLDVFLDNVDEIIAIKEQFADESDED</sequence>
<dbReference type="PROSITE" id="PS51832">
    <property type="entry name" value="HD_GYP"/>
    <property type="match status" value="1"/>
</dbReference>
<name>A0A3B0UYI6_9ZZZZ</name>
<proteinExistence type="predicted"/>
<organism evidence="3">
    <name type="scientific">hydrothermal vent metagenome</name>
    <dbReference type="NCBI Taxonomy" id="652676"/>
    <lineage>
        <taxon>unclassified sequences</taxon>
        <taxon>metagenomes</taxon>
        <taxon>ecological metagenomes</taxon>
    </lineage>
</organism>
<dbReference type="Gene3D" id="1.10.3210.10">
    <property type="entry name" value="Hypothetical protein af1432"/>
    <property type="match status" value="1"/>
</dbReference>
<dbReference type="SUPFAM" id="SSF52172">
    <property type="entry name" value="CheY-like"/>
    <property type="match status" value="1"/>
</dbReference>
<reference evidence="3" key="1">
    <citation type="submission" date="2018-06" db="EMBL/GenBank/DDBJ databases">
        <authorList>
            <person name="Zhirakovskaya E."/>
        </authorList>
    </citation>
    <scope>NUCLEOTIDE SEQUENCE</scope>
</reference>
<dbReference type="SMART" id="SM00448">
    <property type="entry name" value="REC"/>
    <property type="match status" value="1"/>
</dbReference>